<evidence type="ECO:0000313" key="14">
    <source>
        <dbReference type="Proteomes" id="UP000735302"/>
    </source>
</evidence>
<dbReference type="GO" id="GO:0061733">
    <property type="term" value="F:protein-lysine-acetyltransferase activity"/>
    <property type="evidence" value="ECO:0007669"/>
    <property type="project" value="TreeGrafter"/>
</dbReference>
<organism evidence="13 14">
    <name type="scientific">Plakobranchus ocellatus</name>
    <dbReference type="NCBI Taxonomy" id="259542"/>
    <lineage>
        <taxon>Eukaryota</taxon>
        <taxon>Metazoa</taxon>
        <taxon>Spiralia</taxon>
        <taxon>Lophotrochozoa</taxon>
        <taxon>Mollusca</taxon>
        <taxon>Gastropoda</taxon>
        <taxon>Heterobranchia</taxon>
        <taxon>Euthyneura</taxon>
        <taxon>Panpulmonata</taxon>
        <taxon>Sacoglossa</taxon>
        <taxon>Placobranchoidea</taxon>
        <taxon>Plakobranchidae</taxon>
        <taxon>Plakobranchus</taxon>
    </lineage>
</organism>
<dbReference type="InterPro" id="IPR028009">
    <property type="entry name" value="ESCO_Acetyltransf_dom"/>
</dbReference>
<evidence type="ECO:0000256" key="10">
    <source>
        <dbReference type="SAM" id="MobiDB-lite"/>
    </source>
</evidence>
<feature type="region of interest" description="Disordered" evidence="10">
    <location>
        <begin position="314"/>
        <end position="364"/>
    </location>
</feature>
<dbReference type="EMBL" id="BLXT01007934">
    <property type="protein sequence ID" value="GFO44190.1"/>
    <property type="molecule type" value="Genomic_DNA"/>
</dbReference>
<dbReference type="InterPro" id="IPR028005">
    <property type="entry name" value="AcTrfase_ESCO_Znf_dom"/>
</dbReference>
<evidence type="ECO:0000259" key="11">
    <source>
        <dbReference type="Pfam" id="PF13878"/>
    </source>
</evidence>
<evidence type="ECO:0000256" key="7">
    <source>
        <dbReference type="ARBA" id="ARBA00023242"/>
    </source>
</evidence>
<accession>A0AAV4DJK7</accession>
<protein>
    <submittedName>
        <fullName evidence="13">N-acetyltransferase esco1</fullName>
    </submittedName>
</protein>
<feature type="domain" description="N-acetyltransferase ESCO zinc-finger" evidence="11">
    <location>
        <begin position="557"/>
        <end position="596"/>
    </location>
</feature>
<feature type="compositionally biased region" description="Polar residues" evidence="10">
    <location>
        <begin position="1"/>
        <end position="19"/>
    </location>
</feature>
<evidence type="ECO:0000313" key="13">
    <source>
        <dbReference type="EMBL" id="GFO44190.1"/>
    </source>
</evidence>
<evidence type="ECO:0000256" key="6">
    <source>
        <dbReference type="ARBA" id="ARBA00022833"/>
    </source>
</evidence>
<dbReference type="Pfam" id="PF13880">
    <property type="entry name" value="Acetyltransf_13"/>
    <property type="match status" value="1"/>
</dbReference>
<comment type="subcellular location">
    <subcellularLocation>
        <location evidence="1">Nucleus</location>
    </subcellularLocation>
</comment>
<reference evidence="13 14" key="1">
    <citation type="journal article" date="2021" name="Elife">
        <title>Chloroplast acquisition without the gene transfer in kleptoplastic sea slugs, Plakobranchus ocellatus.</title>
        <authorList>
            <person name="Maeda T."/>
            <person name="Takahashi S."/>
            <person name="Yoshida T."/>
            <person name="Shimamura S."/>
            <person name="Takaki Y."/>
            <person name="Nagai Y."/>
            <person name="Toyoda A."/>
            <person name="Suzuki Y."/>
            <person name="Arimoto A."/>
            <person name="Ishii H."/>
            <person name="Satoh N."/>
            <person name="Nishiyama T."/>
            <person name="Hasebe M."/>
            <person name="Maruyama T."/>
            <person name="Minagawa J."/>
            <person name="Obokata J."/>
            <person name="Shigenobu S."/>
        </authorList>
    </citation>
    <scope>NUCLEOTIDE SEQUENCE [LARGE SCALE GENOMIC DNA]</scope>
</reference>
<evidence type="ECO:0000256" key="8">
    <source>
        <dbReference type="ARBA" id="ARBA00023306"/>
    </source>
</evidence>
<evidence type="ECO:0000256" key="5">
    <source>
        <dbReference type="ARBA" id="ARBA00022771"/>
    </source>
</evidence>
<evidence type="ECO:0000256" key="2">
    <source>
        <dbReference type="ARBA" id="ARBA00005816"/>
    </source>
</evidence>
<keyword evidence="6" id="KW-0862">Zinc</keyword>
<keyword evidence="3" id="KW-0808">Transferase</keyword>
<evidence type="ECO:0000256" key="9">
    <source>
        <dbReference type="ARBA" id="ARBA00023315"/>
    </source>
</evidence>
<dbReference type="Gene3D" id="3.40.630.30">
    <property type="match status" value="1"/>
</dbReference>
<gene>
    <name evidence="13" type="ORF">PoB_007069500</name>
</gene>
<evidence type="ECO:0000256" key="4">
    <source>
        <dbReference type="ARBA" id="ARBA00022723"/>
    </source>
</evidence>
<dbReference type="SUPFAM" id="SSF55729">
    <property type="entry name" value="Acyl-CoA N-acyltransferases (Nat)"/>
    <property type="match status" value="1"/>
</dbReference>
<dbReference type="GO" id="GO:0005634">
    <property type="term" value="C:nucleus"/>
    <property type="evidence" value="ECO:0007669"/>
    <property type="project" value="UniProtKB-SubCell"/>
</dbReference>
<feature type="region of interest" description="Disordered" evidence="10">
    <location>
        <begin position="408"/>
        <end position="500"/>
    </location>
</feature>
<dbReference type="PANTHER" id="PTHR45884">
    <property type="entry name" value="N-ACETYLTRANSFERASE ECO"/>
    <property type="match status" value="1"/>
</dbReference>
<keyword evidence="5" id="KW-0863">Zinc-finger</keyword>
<feature type="compositionally biased region" description="Polar residues" evidence="10">
    <location>
        <begin position="430"/>
        <end position="446"/>
    </location>
</feature>
<evidence type="ECO:0000256" key="1">
    <source>
        <dbReference type="ARBA" id="ARBA00004123"/>
    </source>
</evidence>
<evidence type="ECO:0000259" key="12">
    <source>
        <dbReference type="Pfam" id="PF13880"/>
    </source>
</evidence>
<comment type="caution">
    <text evidence="13">The sequence shown here is derived from an EMBL/GenBank/DDBJ whole genome shotgun (WGS) entry which is preliminary data.</text>
</comment>
<dbReference type="PANTHER" id="PTHR45884:SF2">
    <property type="entry name" value="N-ACETYLTRANSFERASE ECO"/>
    <property type="match status" value="1"/>
</dbReference>
<keyword evidence="4" id="KW-0479">Metal-binding</keyword>
<feature type="compositionally biased region" description="Polar residues" evidence="10">
    <location>
        <begin position="484"/>
        <end position="495"/>
    </location>
</feature>
<feature type="region of interest" description="Disordered" evidence="10">
    <location>
        <begin position="1"/>
        <end position="63"/>
    </location>
</feature>
<feature type="compositionally biased region" description="Polar residues" evidence="10">
    <location>
        <begin position="339"/>
        <end position="364"/>
    </location>
</feature>
<proteinExistence type="inferred from homology"/>
<name>A0AAV4DJK7_9GAST</name>
<keyword evidence="8" id="KW-0131">Cell cycle</keyword>
<keyword evidence="14" id="KW-1185">Reference proteome</keyword>
<dbReference type="InterPro" id="IPR016181">
    <property type="entry name" value="Acyl_CoA_acyltransferase"/>
</dbReference>
<feature type="region of interest" description="Disordered" evidence="10">
    <location>
        <begin position="79"/>
        <end position="118"/>
    </location>
</feature>
<keyword evidence="7" id="KW-0539">Nucleus</keyword>
<evidence type="ECO:0000256" key="3">
    <source>
        <dbReference type="ARBA" id="ARBA00022679"/>
    </source>
</evidence>
<keyword evidence="9" id="KW-0012">Acyltransferase</keyword>
<feature type="compositionally biased region" description="Basic residues" evidence="10">
    <location>
        <begin position="315"/>
        <end position="325"/>
    </location>
</feature>
<dbReference type="Proteomes" id="UP000735302">
    <property type="component" value="Unassembled WGS sequence"/>
</dbReference>
<sequence>MPDVTEFSNTSLSTTTRMPSVTKRKQIPSLEPAQSPKRGRFDTTNSPVSSPIKGPLREHTETNSPSFVAKCFYGIKKSNQSPVSTKQKTPVKKATTSVATSKNGSKKQSEHKGDSLAGRVEQLMSEMIAASPVKQRLFESCSRAEFRKLYSDEYKQIEELVARESQRVTRRTSKIVLTRSDESDTDDYNSSDEEAIFHVDNHGLDNESDDENFEHIKILKRPPAIKDQKISAENLSLDDLDEENTPAIEDDQSNVLTPKSTMEIDSKILTPSSSGRKFFKTRTPVDNSKMYGIVCGKGFNLRVVPKTLQALFDKKAKKAQQKKKSPQSPAQKKIETPKSQRTAKSLHNGSFLSNGDSPCSADVSSPQGEFWFAPGFLSPETSGDAELPTNANLDSVDGLHDADLSVNKNSQVTYQKTPPKKKIIADDDFNPQTGSHPNSARSSSDSVDLLPSQEPVCVGGSEDLFSSQTVSPADEDRESRDQGKSNQGSTESFITSEGEKVIHSTQINGERPAGTSDQKLFPIFTRRSSRLASPAYPKKSPTAKTVIASPKDPNQAQMILDAGQKKFGATQCSVCGMVYCHADPEDEAAHSKFHRRLLNALKYPKWKSARVIQEYPEELGKMILVLAEDAKYIKKKVEEVNQIMARELGFPDNPSTYTTRQQKVFLYVVEDEIAGCCVAEPVKEGYRIIPGDMDTSVASGQRPWRCSDVPEEACVGISRLWVAAGKRRGGVATKLVDCVRQWFDYGTLTPLHLLAFSDPTPDGRMFAQKYMNSTTFLVYKYNPNH</sequence>
<feature type="domain" description="N-acetyltransferase ESCO acetyl-transferase" evidence="12">
    <location>
        <begin position="712"/>
        <end position="779"/>
    </location>
</feature>
<dbReference type="AlphaFoldDB" id="A0AAV4DJK7"/>
<dbReference type="GO" id="GO:0008270">
    <property type="term" value="F:zinc ion binding"/>
    <property type="evidence" value="ECO:0007669"/>
    <property type="project" value="UniProtKB-KW"/>
</dbReference>
<feature type="compositionally biased region" description="Polar residues" evidence="10">
    <location>
        <begin position="79"/>
        <end position="103"/>
    </location>
</feature>
<dbReference type="GO" id="GO:0007064">
    <property type="term" value="P:mitotic sister chromatid cohesion"/>
    <property type="evidence" value="ECO:0007669"/>
    <property type="project" value="TreeGrafter"/>
</dbReference>
<comment type="similarity">
    <text evidence="2">Belongs to the acetyltransferase family. ECO subfamily.</text>
</comment>
<dbReference type="Pfam" id="PF13878">
    <property type="entry name" value="zf-C2H2_3"/>
    <property type="match status" value="1"/>
</dbReference>
<dbReference type="GO" id="GO:0000785">
    <property type="term" value="C:chromatin"/>
    <property type="evidence" value="ECO:0007669"/>
    <property type="project" value="TreeGrafter"/>
</dbReference>